<dbReference type="EMBL" id="JAWIZZ010000061">
    <property type="protein sequence ID" value="KAK5773895.1"/>
    <property type="molecule type" value="Genomic_DNA"/>
</dbReference>
<name>A0AAN8A7C7_9SACH</name>
<dbReference type="PROSITE" id="PS50800">
    <property type="entry name" value="SAP"/>
    <property type="match status" value="1"/>
</dbReference>
<keyword evidence="1" id="KW-0175">Coiled coil</keyword>
<evidence type="ECO:0000313" key="4">
    <source>
        <dbReference type="Proteomes" id="UP001306508"/>
    </source>
</evidence>
<dbReference type="Pfam" id="PF02037">
    <property type="entry name" value="SAP"/>
    <property type="match status" value="1"/>
</dbReference>
<feature type="coiled-coil region" evidence="1">
    <location>
        <begin position="97"/>
        <end position="158"/>
    </location>
</feature>
<gene>
    <name evidence="3" type="ORF">RI543_004793</name>
</gene>
<dbReference type="SUPFAM" id="SSF68906">
    <property type="entry name" value="SAP domain"/>
    <property type="match status" value="1"/>
</dbReference>
<dbReference type="Gene3D" id="1.10.720.30">
    <property type="entry name" value="SAP domain"/>
    <property type="match status" value="1"/>
</dbReference>
<proteinExistence type="predicted"/>
<reference evidence="4" key="1">
    <citation type="submission" date="2023-07" db="EMBL/GenBank/DDBJ databases">
        <title>A draft genome of Kazachstania heterogenica Y-27499.</title>
        <authorList>
            <person name="Donic C."/>
            <person name="Kralova J.S."/>
            <person name="Fidel L."/>
            <person name="Ben-Dor S."/>
            <person name="Jung S."/>
        </authorList>
    </citation>
    <scope>NUCLEOTIDE SEQUENCE [LARGE SCALE GENOMIC DNA]</scope>
    <source>
        <strain evidence="4">Y27499</strain>
    </source>
</reference>
<protein>
    <recommendedName>
        <fullName evidence="2">SAP domain-containing protein</fullName>
    </recommendedName>
</protein>
<accession>A0AAN8A7C7</accession>
<dbReference type="SMART" id="SM00513">
    <property type="entry name" value="SAP"/>
    <property type="match status" value="1"/>
</dbReference>
<comment type="caution">
    <text evidence="3">The sequence shown here is derived from an EMBL/GenBank/DDBJ whole genome shotgun (WGS) entry which is preliminary data.</text>
</comment>
<evidence type="ECO:0000313" key="3">
    <source>
        <dbReference type="EMBL" id="KAK5773895.1"/>
    </source>
</evidence>
<dbReference type="InterPro" id="IPR003034">
    <property type="entry name" value="SAP_dom"/>
</dbReference>
<evidence type="ECO:0000256" key="1">
    <source>
        <dbReference type="SAM" id="Coils"/>
    </source>
</evidence>
<keyword evidence="4" id="KW-1185">Reference proteome</keyword>
<sequence>MALPSVILKYGIQSSLTKLVVPTMMIITKRNFTQTVNRLDLQINRMTLKNLKEECRKRGLKVSGRKHELQERIQSHDMKVTDSGTNVNFDVIDENDLIDMKNQINEAKLQVQRVEKQIDDVSYEVSLHEESQLDKHHLEEDSKEVNTMIDELKEVQQKLDSLKSFTKKMDKDITDILNKDGGDITYEPLLNEKSHHKGIDLEEGCENVESLKKELDTAHVQVERLQKIITSELEAATEKADEIKATQTSSVIGSTNDSSLNINKSKLSDPTNRTKGRSYLLSILGLTLGLGWIFQDSLIHKDGQSTAQQLDEPDKRQN</sequence>
<dbReference type="AlphaFoldDB" id="A0AAN8A7C7"/>
<feature type="domain" description="SAP" evidence="2">
    <location>
        <begin position="43"/>
        <end position="77"/>
    </location>
</feature>
<dbReference type="InterPro" id="IPR036361">
    <property type="entry name" value="SAP_dom_sf"/>
</dbReference>
<evidence type="ECO:0000259" key="2">
    <source>
        <dbReference type="PROSITE" id="PS50800"/>
    </source>
</evidence>
<organism evidence="3 4">
    <name type="scientific">Arxiozyma heterogenica</name>
    <dbReference type="NCBI Taxonomy" id="278026"/>
    <lineage>
        <taxon>Eukaryota</taxon>
        <taxon>Fungi</taxon>
        <taxon>Dikarya</taxon>
        <taxon>Ascomycota</taxon>
        <taxon>Saccharomycotina</taxon>
        <taxon>Saccharomycetes</taxon>
        <taxon>Saccharomycetales</taxon>
        <taxon>Saccharomycetaceae</taxon>
        <taxon>Arxiozyma</taxon>
    </lineage>
</organism>
<dbReference type="Proteomes" id="UP001306508">
    <property type="component" value="Unassembled WGS sequence"/>
</dbReference>